<dbReference type="CDD" id="cd19543">
    <property type="entry name" value="DCL_NRPS"/>
    <property type="match status" value="1"/>
</dbReference>
<dbReference type="InterPro" id="IPR036736">
    <property type="entry name" value="ACP-like_sf"/>
</dbReference>
<dbReference type="CDD" id="cd19540">
    <property type="entry name" value="LCL_NRPS-like"/>
    <property type="match status" value="2"/>
</dbReference>
<evidence type="ECO:0000256" key="1">
    <source>
        <dbReference type="ARBA" id="ARBA00001957"/>
    </source>
</evidence>
<dbReference type="GO" id="GO:0003824">
    <property type="term" value="F:catalytic activity"/>
    <property type="evidence" value="ECO:0007669"/>
    <property type="project" value="InterPro"/>
</dbReference>
<evidence type="ECO:0000313" key="6">
    <source>
        <dbReference type="EMBL" id="SNT14605.1"/>
    </source>
</evidence>
<dbReference type="Gene3D" id="3.30.559.30">
    <property type="entry name" value="Nonribosomal peptide synthetase, condensation domain"/>
    <property type="match status" value="3"/>
</dbReference>
<evidence type="ECO:0000256" key="3">
    <source>
        <dbReference type="ARBA" id="ARBA00022450"/>
    </source>
</evidence>
<evidence type="ECO:0000256" key="2">
    <source>
        <dbReference type="ARBA" id="ARBA00006432"/>
    </source>
</evidence>
<comment type="similarity">
    <text evidence="2">Belongs to the ATP-dependent AMP-binding enzyme family.</text>
</comment>
<dbReference type="Gene3D" id="3.30.559.10">
    <property type="entry name" value="Chloramphenicol acetyltransferase-like domain"/>
    <property type="match status" value="3"/>
</dbReference>
<dbReference type="Gene3D" id="3.30.300.30">
    <property type="match status" value="2"/>
</dbReference>
<feature type="domain" description="Carrier" evidence="5">
    <location>
        <begin position="1986"/>
        <end position="2061"/>
    </location>
</feature>
<protein>
    <submittedName>
        <fullName evidence="6">Amino acid adenylation domain-containing protein</fullName>
    </submittedName>
</protein>
<dbReference type="InterPro" id="IPR020845">
    <property type="entry name" value="AMP-binding_CS"/>
</dbReference>
<dbReference type="InterPro" id="IPR009081">
    <property type="entry name" value="PP-bd_ACP"/>
</dbReference>
<feature type="domain" description="Carrier" evidence="5">
    <location>
        <begin position="925"/>
        <end position="1000"/>
    </location>
</feature>
<feature type="non-terminal residue" evidence="6">
    <location>
        <position position="2652"/>
    </location>
</feature>
<dbReference type="GO" id="GO:0008610">
    <property type="term" value="P:lipid biosynthetic process"/>
    <property type="evidence" value="ECO:0007669"/>
    <property type="project" value="UniProtKB-ARBA"/>
</dbReference>
<dbReference type="PANTHER" id="PTHR45527">
    <property type="entry name" value="NONRIBOSOMAL PEPTIDE SYNTHETASE"/>
    <property type="match status" value="1"/>
</dbReference>
<dbReference type="Pfam" id="PF00550">
    <property type="entry name" value="PP-binding"/>
    <property type="match status" value="2"/>
</dbReference>
<dbReference type="SUPFAM" id="SSF47336">
    <property type="entry name" value="ACP-like"/>
    <property type="match status" value="2"/>
</dbReference>
<organism evidence="6 7">
    <name type="scientific">Actinoplanes regularis</name>
    <dbReference type="NCBI Taxonomy" id="52697"/>
    <lineage>
        <taxon>Bacteria</taxon>
        <taxon>Bacillati</taxon>
        <taxon>Actinomycetota</taxon>
        <taxon>Actinomycetes</taxon>
        <taxon>Micromonosporales</taxon>
        <taxon>Micromonosporaceae</taxon>
        <taxon>Actinoplanes</taxon>
    </lineage>
</organism>
<dbReference type="Gene3D" id="3.40.50.12780">
    <property type="entry name" value="N-terminal domain of ligase-like"/>
    <property type="match status" value="2"/>
</dbReference>
<dbReference type="InterPro" id="IPR020806">
    <property type="entry name" value="PKS_PP-bd"/>
</dbReference>
<dbReference type="Gene3D" id="3.40.50.980">
    <property type="match status" value="2"/>
</dbReference>
<evidence type="ECO:0000256" key="4">
    <source>
        <dbReference type="ARBA" id="ARBA00022553"/>
    </source>
</evidence>
<sequence>MTQARVENIWPLSPLQQGLLFHASFDEASIDPYVEQIVQTFDGPLDASTLRTSWEAMLARHAGLRASFRQLTGMPEPVQVIVRNVTLPWREVDLSDLAEDAAREEAARIGVEERRRRFDMAKPPLLRVVLIKLGPARHRVMITLHHILLDGWSISILMRELWAAYGAAGQVTGLPPVVPYHNYLAWLTEQDTEAAREAWREALEGVSEPTLVAPARTGDSATWSASLEAGVSPEVRARLQAVTRGLGVTMNTVVQAAWALLVSRLARTRDVVFGVTVSGRPADLPGMESMLGLFINTVPVRVRLDPGQTVAALLQILQDEQTALLDHQYLGLAEIQRLAGPGATFDTLMAYENYLGDPDAQPSVDAIRLIDADLHESTNFPLTMVTGDGLRFRLNYQPSVFDESTVRALADRLVAVLTQVAADPQLTLSQVDVLTGAERDLVTREWNDTAVPVAADSVPLMIARWVAETPDAVAVRDGGGRLLTYGQLDEWSQGVASGLRSAGVGRGDRVGLCLPRGVEMVAALLGVWRVGAAFVPLDPQLPVARRELMAAGTSLVLSAWDPAWELGAEVPAVVLDGRDLAYVIYTSGSTGVPKGVAVAHAGVASLAQVMAPVLDVSAGTAALQFASFSFDASVLDVVTVLGAGGTLVIADGEQRQDMAALSRLVRDADVRVASVVPSLLAALDPAQVAGIRRWVLGAEFLSAGLASRWSAGSQVWNTYGPTEATVITTAAPVTLPVSGAGPSMGRPISNARVLVLDEFLQPVPVGVVGEVYIGGLGLAQGYVDRPDLTAHRFVADPSGVGGRLYRSGDLARWDGGGLLHFAGRSDEQVKIRGFRIEPAEVQAVLEQHPQVAQAAVVAGDSQLIGYLVAAGDLIDLAAVRAYAAERLPEYMLPTLLVLDTLPLNANGKLDRAALPAPDLPTTGRAAATATEEILCGLFAEILGVESVPADVSFFELGGDSLSAMRLIARIRSVFETEVGVRGLFTTPTAAEIAEQIARPAGAARAALGVRSRPETLPLSYGQQRMWFLNRLERAGAAYNMPMAVRISGDLDIAALETALADVADRHEILRTVYPEIDGVAGQRILFGDASRPRLSIVPVAAGEVPARVEETVATGFDVTVDLPWRARLLVIGPDEYVLVLVVHHIAGDGWSMGVLTGDLRTAYAARRSGEAPAWTDLDVQYADFALWQREVLGDPEDGSSLIAGQLAHWRDALAGAPQELTLPVDRPRPPEASMRGETVQVTIDPETHARLVRLAQREQVTVFMVMQAAFAMLLSRMGAGIDIPIGTVVAGRGDVALEKMAGLFINSLVLRTDLSGDPSFTELLARVRDTDLAAYANQDLPFERLVEELNPNRSLAHNPLFQVMLTMQNLPHEQWSLDGADVEPVSPGTLAAHVDLSLDLTEHRDEDGSPAGIRGWLFYATDLFDGISVEILVDRLASLLDRVGADPEVRLGRLDVFLGGERNRVVRDWNDTDAVVAGGSLADLFEAQAGRTPDAPAVLGAGVTWSYRELSESSSQLARELIARGLGPGDVVGVVLRRSPELVKVLLAVGKAGAAYVPVDPSYPVHRIDFMLADAGVGLVLCESATEPVVRATAAPVDCLVIDDPGVAEAVAGRSTIAPADADRVLPLRAAHPAYVIYTSGSTGVPKGVVVTHRGVGSLAASHVSRFAAGPESRVLQFASPSFDAAFAELCTALPSGAALVVVERELLPPFGSLAALADRFGVTHLTVPPSVLAASGDVPASVETLAVAGEVCPPELVRRWSPGRRMLNAYGPTEATVCVTLSDPLSEADAVVPVGRPLENGQTYVLDEFLQPVPVGVPGELYLAGAQLAQGYLGRSGLTAQRFVACPFTGSASTGTRMYRTGDVAYWAHDGQLVVVGRADEQVKIRGFRIEPAEVQSILIAHPRVAQAAVIAREDQPGDKRLVAYLVATSGSLDLDAVREYAADRLPDYMLPVLTTIDALPLTVNGKLDRAALPAPELGTPGGRAPETATEEILCGLFAEILGVESVPADVSFFELGGDSLSAMRLIARVRAVLGAEVSVRALFAAPAVAGVAQQIEGSAQPVRAALGVRERPELVPLSYGQQRMWFVSQLENAQDGPVTPYNLPLAFRISGDLDVAALEAAVGDVAARHEVLRTIYPEVNGVACQQILEGAAGRPPLLVTEVTEADAESELAMEAARRFDLSIDLPWRARLLVLGGDEYMLSLVAHHIAVDGWSMGLLSDDLRTAYVARRQGQAPAWTALGVQYADYALWQREVLGDLDDESSLIAGQLDHWRESLSGAPQELVLPADRPRPAAASFKGGTARVDIDARTHARLVELAQRNGSTVFMVVHAALAVLLSKMGAGNDIPIGTVVAGRGDAAVEQLVGFFVNTLVLRTDLSGDPTFTDLLDRVRETDLAAFANQELPFERLVEDLNPVRSLARHPLFQVMLTLQNGVAEQWTLPGADVREVRTGEMSARVDLSLTLSERRDEAGAAAGLIGAFVYAVDLFDEATAQALADRLVRVLEQVASDPSARVADLAVVDSAERQRLVEVWNATSRPVPVGSLADLFAAQVRLSPDAVALIGEQGDLTFAELDVVSGRVAGVLRSRGVGRGDLVAVMLPRSVEVPGVLLGVAKSGAGFVPVDPEYPVDRIAFMFADASPALVVCTQATR</sequence>
<dbReference type="InterPro" id="IPR000873">
    <property type="entry name" value="AMP-dep_synth/lig_dom"/>
</dbReference>
<dbReference type="GO" id="GO:0044550">
    <property type="term" value="P:secondary metabolite biosynthetic process"/>
    <property type="evidence" value="ECO:0007669"/>
    <property type="project" value="UniProtKB-ARBA"/>
</dbReference>
<dbReference type="GO" id="GO:0072330">
    <property type="term" value="P:monocarboxylic acid biosynthetic process"/>
    <property type="evidence" value="ECO:0007669"/>
    <property type="project" value="UniProtKB-ARBA"/>
</dbReference>
<dbReference type="NCBIfam" id="TIGR01733">
    <property type="entry name" value="AA-adenyl-dom"/>
    <property type="match status" value="2"/>
</dbReference>
<dbReference type="Pfam" id="PF13193">
    <property type="entry name" value="AMP-binding_C"/>
    <property type="match status" value="2"/>
</dbReference>
<dbReference type="PANTHER" id="PTHR45527:SF1">
    <property type="entry name" value="FATTY ACID SYNTHASE"/>
    <property type="match status" value="1"/>
</dbReference>
<dbReference type="RefSeq" id="WP_143232942.1">
    <property type="nucleotide sequence ID" value="NZ_FZNR01000045.1"/>
</dbReference>
<dbReference type="InterPro" id="IPR001242">
    <property type="entry name" value="Condensation_dom"/>
</dbReference>
<dbReference type="InterPro" id="IPR006162">
    <property type="entry name" value="Ppantetheine_attach_site"/>
</dbReference>
<dbReference type="EMBL" id="FZNR01000045">
    <property type="protein sequence ID" value="SNT14605.1"/>
    <property type="molecule type" value="Genomic_DNA"/>
</dbReference>
<dbReference type="Pfam" id="PF00501">
    <property type="entry name" value="AMP-binding"/>
    <property type="match status" value="4"/>
</dbReference>
<dbReference type="Gene3D" id="1.10.1200.10">
    <property type="entry name" value="ACP-like"/>
    <property type="match status" value="2"/>
</dbReference>
<name>A0A239K920_9ACTN</name>
<dbReference type="InterPro" id="IPR042099">
    <property type="entry name" value="ANL_N_sf"/>
</dbReference>
<dbReference type="SUPFAM" id="SSF56801">
    <property type="entry name" value="Acetyl-CoA synthetase-like"/>
    <property type="match status" value="3"/>
</dbReference>
<keyword evidence="3" id="KW-0596">Phosphopantetheine</keyword>
<gene>
    <name evidence="6" type="ORF">SAMN06264365_1452</name>
</gene>
<dbReference type="PROSITE" id="PS50075">
    <property type="entry name" value="CARRIER"/>
    <property type="match status" value="2"/>
</dbReference>
<dbReference type="InterPro" id="IPR025110">
    <property type="entry name" value="AMP-bd_C"/>
</dbReference>
<dbReference type="CDD" id="cd05930">
    <property type="entry name" value="A_NRPS"/>
    <property type="match status" value="1"/>
</dbReference>
<dbReference type="FunFam" id="3.40.50.12780:FF:000012">
    <property type="entry name" value="Non-ribosomal peptide synthetase"/>
    <property type="match status" value="1"/>
</dbReference>
<accession>A0A239K920</accession>
<dbReference type="InterPro" id="IPR045851">
    <property type="entry name" value="AMP-bd_C_sf"/>
</dbReference>
<dbReference type="GO" id="GO:0005829">
    <property type="term" value="C:cytosol"/>
    <property type="evidence" value="ECO:0007669"/>
    <property type="project" value="TreeGrafter"/>
</dbReference>
<dbReference type="SUPFAM" id="SSF52777">
    <property type="entry name" value="CoA-dependent acyltransferases"/>
    <property type="match status" value="6"/>
</dbReference>
<reference evidence="6 7" key="1">
    <citation type="submission" date="2017-06" db="EMBL/GenBank/DDBJ databases">
        <authorList>
            <person name="Kim H.J."/>
            <person name="Triplett B.A."/>
        </authorList>
    </citation>
    <scope>NUCLEOTIDE SEQUENCE [LARGE SCALE GENOMIC DNA]</scope>
    <source>
        <strain evidence="6 7">DSM 43151</strain>
    </source>
</reference>
<keyword evidence="4" id="KW-0597">Phosphoprotein</keyword>
<comment type="cofactor">
    <cofactor evidence="1">
        <name>pantetheine 4'-phosphate</name>
        <dbReference type="ChEBI" id="CHEBI:47942"/>
    </cofactor>
</comment>
<dbReference type="Pfam" id="PF00668">
    <property type="entry name" value="Condensation"/>
    <property type="match status" value="3"/>
</dbReference>
<dbReference type="PROSITE" id="PS00455">
    <property type="entry name" value="AMP_BINDING"/>
    <property type="match status" value="2"/>
</dbReference>
<evidence type="ECO:0000313" key="7">
    <source>
        <dbReference type="Proteomes" id="UP000198415"/>
    </source>
</evidence>
<dbReference type="SMART" id="SM00823">
    <property type="entry name" value="PKS_PP"/>
    <property type="match status" value="2"/>
</dbReference>
<evidence type="ECO:0000259" key="5">
    <source>
        <dbReference type="PROSITE" id="PS50075"/>
    </source>
</evidence>
<dbReference type="PROSITE" id="PS00012">
    <property type="entry name" value="PHOSPHOPANTETHEINE"/>
    <property type="match status" value="2"/>
</dbReference>
<dbReference type="FunFam" id="3.30.300.30:FF:000010">
    <property type="entry name" value="Enterobactin synthetase component F"/>
    <property type="match status" value="1"/>
</dbReference>
<dbReference type="InterPro" id="IPR010071">
    <property type="entry name" value="AA_adenyl_dom"/>
</dbReference>
<dbReference type="GO" id="GO:0043041">
    <property type="term" value="P:amino acid activation for nonribosomal peptide biosynthetic process"/>
    <property type="evidence" value="ECO:0007669"/>
    <property type="project" value="TreeGrafter"/>
</dbReference>
<proteinExistence type="inferred from homology"/>
<dbReference type="Proteomes" id="UP000198415">
    <property type="component" value="Unassembled WGS sequence"/>
</dbReference>
<dbReference type="InterPro" id="IPR023213">
    <property type="entry name" value="CAT-like_dom_sf"/>
</dbReference>
<dbReference type="FunFam" id="1.10.1200.10:FF:000016">
    <property type="entry name" value="Non-ribosomal peptide synthase"/>
    <property type="match status" value="1"/>
</dbReference>
<dbReference type="FunFam" id="1.10.1200.10:FF:000005">
    <property type="entry name" value="Nonribosomal peptide synthetase 1"/>
    <property type="match status" value="1"/>
</dbReference>
<dbReference type="OrthoDB" id="5476914at2"/>
<keyword evidence="7" id="KW-1185">Reference proteome</keyword>
<dbReference type="Gene3D" id="2.30.38.10">
    <property type="entry name" value="Luciferase, Domain 3"/>
    <property type="match status" value="1"/>
</dbReference>
<dbReference type="FunFam" id="3.40.50.980:FF:000001">
    <property type="entry name" value="Non-ribosomal peptide synthetase"/>
    <property type="match status" value="1"/>
</dbReference>
<dbReference type="GO" id="GO:0031177">
    <property type="term" value="F:phosphopantetheine binding"/>
    <property type="evidence" value="ECO:0007669"/>
    <property type="project" value="InterPro"/>
</dbReference>